<gene>
    <name evidence="1" type="ORF">DdX_15315</name>
</gene>
<proteinExistence type="predicted"/>
<name>A0AAD4MSM8_9BILA</name>
<dbReference type="AlphaFoldDB" id="A0AAD4MSM8"/>
<dbReference type="EMBL" id="JAKKPZ010000094">
    <property type="protein sequence ID" value="KAI1702742.1"/>
    <property type="molecule type" value="Genomic_DNA"/>
</dbReference>
<evidence type="ECO:0000313" key="2">
    <source>
        <dbReference type="Proteomes" id="UP001201812"/>
    </source>
</evidence>
<dbReference type="Proteomes" id="UP001201812">
    <property type="component" value="Unassembled WGS sequence"/>
</dbReference>
<comment type="caution">
    <text evidence="1">The sequence shown here is derived from an EMBL/GenBank/DDBJ whole genome shotgun (WGS) entry which is preliminary data.</text>
</comment>
<protein>
    <submittedName>
        <fullName evidence="1">Uncharacterized protein</fullName>
    </submittedName>
</protein>
<keyword evidence="2" id="KW-1185">Reference proteome</keyword>
<evidence type="ECO:0000313" key="1">
    <source>
        <dbReference type="EMBL" id="KAI1702742.1"/>
    </source>
</evidence>
<reference evidence="1" key="1">
    <citation type="submission" date="2022-01" db="EMBL/GenBank/DDBJ databases">
        <title>Genome Sequence Resource for Two Populations of Ditylenchus destructor, the Migratory Endoparasitic Phytonematode.</title>
        <authorList>
            <person name="Zhang H."/>
            <person name="Lin R."/>
            <person name="Xie B."/>
        </authorList>
    </citation>
    <scope>NUCLEOTIDE SEQUENCE</scope>
    <source>
        <strain evidence="1">BazhouSP</strain>
    </source>
</reference>
<organism evidence="1 2">
    <name type="scientific">Ditylenchus destructor</name>
    <dbReference type="NCBI Taxonomy" id="166010"/>
    <lineage>
        <taxon>Eukaryota</taxon>
        <taxon>Metazoa</taxon>
        <taxon>Ecdysozoa</taxon>
        <taxon>Nematoda</taxon>
        <taxon>Chromadorea</taxon>
        <taxon>Rhabditida</taxon>
        <taxon>Tylenchina</taxon>
        <taxon>Tylenchomorpha</taxon>
        <taxon>Sphaerularioidea</taxon>
        <taxon>Anguinidae</taxon>
        <taxon>Anguininae</taxon>
        <taxon>Ditylenchus</taxon>
    </lineage>
</organism>
<accession>A0AAD4MSM8</accession>
<sequence>MPRKAFPQTQLLSSSLTSLAILSSQPLLLTALNPNLCQKIVFLLFAVFVYTIHHSIHGTKEYSRSIPGNIAVTIDCVSGNSKIVAIDFSIYIGYKLRIRRGAPSRTSIA</sequence>